<keyword evidence="4" id="KW-1185">Reference proteome</keyword>
<dbReference type="PROSITE" id="PS50837">
    <property type="entry name" value="NACHT"/>
    <property type="match status" value="1"/>
</dbReference>
<dbReference type="Proteomes" id="UP000199600">
    <property type="component" value="Unassembled WGS sequence"/>
</dbReference>
<feature type="transmembrane region" description="Helical" evidence="1">
    <location>
        <begin position="540"/>
        <end position="560"/>
    </location>
</feature>
<feature type="transmembrane region" description="Helical" evidence="1">
    <location>
        <begin position="760"/>
        <end position="784"/>
    </location>
</feature>
<dbReference type="SUPFAM" id="SSF52540">
    <property type="entry name" value="P-loop containing nucleoside triphosphate hydrolases"/>
    <property type="match status" value="1"/>
</dbReference>
<feature type="transmembrane region" description="Helical" evidence="1">
    <location>
        <begin position="686"/>
        <end position="707"/>
    </location>
</feature>
<evidence type="ECO:0000259" key="2">
    <source>
        <dbReference type="PROSITE" id="PS50837"/>
    </source>
</evidence>
<evidence type="ECO:0000313" key="4">
    <source>
        <dbReference type="Proteomes" id="UP000199600"/>
    </source>
</evidence>
<dbReference type="AlphaFoldDB" id="A0A1A8Y1E0"/>
<proteinExistence type="predicted"/>
<accession>A0A1A8Y1E0</accession>
<gene>
    <name evidence="3" type="ORF">PROAA_640012</name>
</gene>
<keyword evidence="1" id="KW-0812">Transmembrane</keyword>
<dbReference type="InterPro" id="IPR025139">
    <property type="entry name" value="DUF4062"/>
</dbReference>
<dbReference type="RefSeq" id="WP_186412325.1">
    <property type="nucleotide sequence ID" value="NZ_FLQY01000367.1"/>
</dbReference>
<sequence length="850" mass="92187">MPLTVFISSTSLDLTQHRKALERSLLDAGLGPIGMEHFAAQPDQPLHACLREIGEADLFVGIYAWRYGFVPGDAGISITELEFSEAQRLGKPCFCFFVDPGFPWPEEFRDQGESAARLDEFKRRMDALLVRSTFTTPDDLAARVLASIQRYERSASKRATQGSAQTPEQRNLTTLLERSKQFWVAGVLANVANSVGIYALTMIPEPDAVEQHWRDGTAPDLPAQQPLAPGQSILDIFEDSGRLLLILGDPGSGKTITLLQLAQYLIEQARGIASEPVPVVFHLGSWSARLPLEKWLVLEARSKYYVSGDLFEKWMREHRIVLLLDGLDEVEPAEQSACVQSINAFVGSVGVPGIAICARRAEYHTLTTKLRVNAAIRLEALSTAQIGAILSSSEQPMRGLQQVLDAAPEMAEIAGSPLMLNLMRATSQDTLESGIQQTRSGSLADAVVARYVDARLAADGVDESHRQDVLTRLGWIARRIIEGGGNVFQVDALQPSQLSGIARAAYFLLTRIVVGLVLGLTEGIYLGLVSWAQASFGTALLRSVSVGLLFGLGAGLIDLFRQGRMAADGAGEQAQPQRKEASWPVSLALVLFLFALFAASNWALWHAWERAGFGIVWALVVGLRSRGGGIAHDIRIPDIRSWSWRSAGKGFMLGVAIATAVFVVPTAIGAFPAVTEEMSKYPASTSFIIAGSTALLYGLIGAVFMGWRANTIATQVRPDEGIRLFRRSMLRGGALLGAVTGGFLWLVVSGGMAQTTGAAMAALAGLVIGWVVGSYFAVVGALWYGGIDIINHYALRGILWLSGRTPLRLIRYLDSAVKIRLLRRIGGGYAFIHRALLEYFATRESAAKLK</sequence>
<keyword evidence="1" id="KW-1133">Transmembrane helix</keyword>
<organism evidence="3 4">
    <name type="scientific">Candidatus Propionivibrio aalborgensis</name>
    <dbReference type="NCBI Taxonomy" id="1860101"/>
    <lineage>
        <taxon>Bacteria</taxon>
        <taxon>Pseudomonadati</taxon>
        <taxon>Pseudomonadota</taxon>
        <taxon>Betaproteobacteria</taxon>
        <taxon>Rhodocyclales</taxon>
        <taxon>Rhodocyclaceae</taxon>
        <taxon>Propionivibrio</taxon>
    </lineage>
</organism>
<feature type="transmembrane region" description="Helical" evidence="1">
    <location>
        <begin position="581"/>
        <end position="605"/>
    </location>
</feature>
<evidence type="ECO:0000313" key="3">
    <source>
        <dbReference type="EMBL" id="SBT10756.1"/>
    </source>
</evidence>
<feature type="domain" description="NACHT" evidence="2">
    <location>
        <begin position="242"/>
        <end position="330"/>
    </location>
</feature>
<evidence type="ECO:0000256" key="1">
    <source>
        <dbReference type="SAM" id="Phobius"/>
    </source>
</evidence>
<reference evidence="3 4" key="1">
    <citation type="submission" date="2016-06" db="EMBL/GenBank/DDBJ databases">
        <authorList>
            <person name="Kjaerup R.B."/>
            <person name="Dalgaard T.S."/>
            <person name="Juul-Madsen H.R."/>
        </authorList>
    </citation>
    <scope>NUCLEOTIDE SEQUENCE [LARGE SCALE GENOMIC DNA]</scope>
    <source>
        <strain evidence="3">2</strain>
    </source>
</reference>
<name>A0A1A8Y1E0_9RHOO</name>
<feature type="transmembrane region" description="Helical" evidence="1">
    <location>
        <begin position="650"/>
        <end position="674"/>
    </location>
</feature>
<dbReference type="InterPro" id="IPR007111">
    <property type="entry name" value="NACHT_NTPase"/>
</dbReference>
<keyword evidence="1" id="KW-0472">Membrane</keyword>
<dbReference type="EMBL" id="FLQY01000367">
    <property type="protein sequence ID" value="SBT10756.1"/>
    <property type="molecule type" value="Genomic_DNA"/>
</dbReference>
<dbReference type="Gene3D" id="3.40.50.300">
    <property type="entry name" value="P-loop containing nucleotide triphosphate hydrolases"/>
    <property type="match status" value="1"/>
</dbReference>
<feature type="transmembrane region" description="Helical" evidence="1">
    <location>
        <begin position="504"/>
        <end position="528"/>
    </location>
</feature>
<protein>
    <recommendedName>
        <fullName evidence="2">NACHT domain-containing protein</fullName>
    </recommendedName>
</protein>
<feature type="transmembrane region" description="Helical" evidence="1">
    <location>
        <begin position="728"/>
        <end position="748"/>
    </location>
</feature>
<dbReference type="InterPro" id="IPR027417">
    <property type="entry name" value="P-loop_NTPase"/>
</dbReference>
<dbReference type="Pfam" id="PF13271">
    <property type="entry name" value="DUF4062"/>
    <property type="match status" value="1"/>
</dbReference>